<evidence type="ECO:0000256" key="1">
    <source>
        <dbReference type="ARBA" id="ARBA00004141"/>
    </source>
</evidence>
<evidence type="ECO:0000256" key="7">
    <source>
        <dbReference type="SAM" id="Phobius"/>
    </source>
</evidence>
<feature type="transmembrane region" description="Helical" evidence="7">
    <location>
        <begin position="271"/>
        <end position="292"/>
    </location>
</feature>
<feature type="transmembrane region" description="Helical" evidence="7">
    <location>
        <begin position="170"/>
        <end position="190"/>
    </location>
</feature>
<reference evidence="9" key="1">
    <citation type="journal article" date="2023" name="Mol. Biol. Evol.">
        <title>Third-Generation Sequencing Reveals the Adaptive Role of the Epigenome in Three Deep-Sea Polychaetes.</title>
        <authorList>
            <person name="Perez M."/>
            <person name="Aroh O."/>
            <person name="Sun Y."/>
            <person name="Lan Y."/>
            <person name="Juniper S.K."/>
            <person name="Young C.R."/>
            <person name="Angers B."/>
            <person name="Qian P.Y."/>
        </authorList>
    </citation>
    <scope>NUCLEOTIDE SEQUENCE</scope>
    <source>
        <strain evidence="9">R07B-5</strain>
    </source>
</reference>
<dbReference type="GO" id="GO:0016020">
    <property type="term" value="C:membrane"/>
    <property type="evidence" value="ECO:0007669"/>
    <property type="project" value="UniProtKB-SubCell"/>
</dbReference>
<evidence type="ECO:0000256" key="6">
    <source>
        <dbReference type="ARBA" id="ARBA00023180"/>
    </source>
</evidence>
<keyword evidence="6" id="KW-0325">Glycoprotein</keyword>
<feature type="signal peptide" evidence="8">
    <location>
        <begin position="1"/>
        <end position="19"/>
    </location>
</feature>
<evidence type="ECO:0000256" key="4">
    <source>
        <dbReference type="ARBA" id="ARBA00022989"/>
    </source>
</evidence>
<dbReference type="AlphaFoldDB" id="A0AAD9UGX4"/>
<keyword evidence="3 7" id="KW-0812">Transmembrane</keyword>
<evidence type="ECO:0008006" key="11">
    <source>
        <dbReference type="Google" id="ProtNLM"/>
    </source>
</evidence>
<comment type="similarity">
    <text evidence="2">Belongs to the TMEM161 family.</text>
</comment>
<evidence type="ECO:0000313" key="10">
    <source>
        <dbReference type="Proteomes" id="UP001209878"/>
    </source>
</evidence>
<feature type="transmembrane region" description="Helical" evidence="7">
    <location>
        <begin position="139"/>
        <end position="158"/>
    </location>
</feature>
<dbReference type="EMBL" id="JAODUO010000123">
    <property type="protein sequence ID" value="KAK2188751.1"/>
    <property type="molecule type" value="Genomic_DNA"/>
</dbReference>
<comment type="caution">
    <text evidence="9">The sequence shown here is derived from an EMBL/GenBank/DDBJ whole genome shotgun (WGS) entry which is preliminary data.</text>
</comment>
<comment type="subcellular location">
    <subcellularLocation>
        <location evidence="1">Membrane</location>
        <topology evidence="1">Multi-pass membrane protein</topology>
    </subcellularLocation>
</comment>
<dbReference type="Proteomes" id="UP001209878">
    <property type="component" value="Unassembled WGS sequence"/>
</dbReference>
<evidence type="ECO:0000313" key="9">
    <source>
        <dbReference type="EMBL" id="KAK2188751.1"/>
    </source>
</evidence>
<name>A0AAD9UGX4_RIDPI</name>
<gene>
    <name evidence="9" type="ORF">NP493_123g03016</name>
</gene>
<feature type="transmembrane region" description="Helical" evidence="7">
    <location>
        <begin position="230"/>
        <end position="250"/>
    </location>
</feature>
<evidence type="ECO:0000256" key="3">
    <source>
        <dbReference type="ARBA" id="ARBA00022692"/>
    </source>
</evidence>
<evidence type="ECO:0000256" key="2">
    <source>
        <dbReference type="ARBA" id="ARBA00009706"/>
    </source>
</evidence>
<dbReference type="Pfam" id="PF10268">
    <property type="entry name" value="Tmemb_161AB"/>
    <property type="match status" value="1"/>
</dbReference>
<proteinExistence type="inferred from homology"/>
<feature type="transmembrane region" description="Helical" evidence="7">
    <location>
        <begin position="108"/>
        <end position="127"/>
    </location>
</feature>
<organism evidence="9 10">
    <name type="scientific">Ridgeia piscesae</name>
    <name type="common">Tubeworm</name>
    <dbReference type="NCBI Taxonomy" id="27915"/>
    <lineage>
        <taxon>Eukaryota</taxon>
        <taxon>Metazoa</taxon>
        <taxon>Spiralia</taxon>
        <taxon>Lophotrochozoa</taxon>
        <taxon>Annelida</taxon>
        <taxon>Polychaeta</taxon>
        <taxon>Sedentaria</taxon>
        <taxon>Canalipalpata</taxon>
        <taxon>Sabellida</taxon>
        <taxon>Siboglinidae</taxon>
        <taxon>Ridgeia</taxon>
    </lineage>
</organism>
<keyword evidence="4 7" id="KW-1133">Transmembrane helix</keyword>
<feature type="transmembrane region" description="Helical" evidence="7">
    <location>
        <begin position="6"/>
        <end position="32"/>
    </location>
</feature>
<dbReference type="PANTHER" id="PTHR13624:SF6">
    <property type="entry name" value="EMEI"/>
    <property type="match status" value="1"/>
</dbReference>
<dbReference type="PANTHER" id="PTHR13624">
    <property type="entry name" value="RE42071P"/>
    <property type="match status" value="1"/>
</dbReference>
<feature type="transmembrane region" description="Helical" evidence="7">
    <location>
        <begin position="312"/>
        <end position="331"/>
    </location>
</feature>
<evidence type="ECO:0000256" key="5">
    <source>
        <dbReference type="ARBA" id="ARBA00023136"/>
    </source>
</evidence>
<feature type="chain" id="PRO_5042172473" description="Transmembrane protein 161B" evidence="8">
    <location>
        <begin position="20"/>
        <end position="488"/>
    </location>
</feature>
<accession>A0AAD9UGX4</accession>
<feature type="transmembrane region" description="Helical" evidence="7">
    <location>
        <begin position="460"/>
        <end position="483"/>
    </location>
</feature>
<keyword evidence="5 7" id="KW-0472">Membrane</keyword>
<dbReference type="InterPro" id="IPR019395">
    <property type="entry name" value="Transmembrane_161A/B"/>
</dbReference>
<sequence length="488" mass="55585">MSVLGVQLVFSMVMASVLAKLSPHFSLASWILTSRLVRYLHPTDDELRSLTGMPASGYSKNKGRKNYKKYAAKDEPFTVPKSLDIQLEPAKVQPIDVIPMKFYAEFQWLVDFAFCALFIYVATEAYYTMIQPRNEYNLSMMWAVLVIGFCLKVLYSLTAMYFSRDGGGEWVICVVLGLFFLVFAMVILILNDEILEFELDAAYRNFSAGAKEMLAKQGIDSEGPASLLTFRIMLAIIAALLGSFLSFPGLRLAKMHLDSLKYARERPFLQALLYTNMVFPLLLSVMWVRPVIREQLVYTQTNSSPHRIKPQTFEAARIIAVIAFCILRFCLTWTHLQSHLNMACAKMEELKKEAGRISSLELQKRVARVFYYLCVVALQYVVPLILLLYCTFMWKTLGEFSWADAFGIHSAASNRTSTISIKQPPLPVDGEATIATSAAQFSFALRNLQIIFTPVWFRGLFSFLCWWICTAWFTTSAFGLVYYSYFTM</sequence>
<protein>
    <recommendedName>
        <fullName evidence="11">Transmembrane protein 161B</fullName>
    </recommendedName>
</protein>
<feature type="transmembrane region" description="Helical" evidence="7">
    <location>
        <begin position="369"/>
        <end position="394"/>
    </location>
</feature>
<evidence type="ECO:0000256" key="8">
    <source>
        <dbReference type="SAM" id="SignalP"/>
    </source>
</evidence>
<keyword evidence="10" id="KW-1185">Reference proteome</keyword>
<keyword evidence="8" id="KW-0732">Signal</keyword>